<dbReference type="InterPro" id="IPR002190">
    <property type="entry name" value="MHD_dom"/>
</dbReference>
<name>A0A7R8WLA5_9CRUS</name>
<evidence type="ECO:0000259" key="1">
    <source>
        <dbReference type="Pfam" id="PF01454"/>
    </source>
</evidence>
<organism evidence="2">
    <name type="scientific">Cyprideis torosa</name>
    <dbReference type="NCBI Taxonomy" id="163714"/>
    <lineage>
        <taxon>Eukaryota</taxon>
        <taxon>Metazoa</taxon>
        <taxon>Ecdysozoa</taxon>
        <taxon>Arthropoda</taxon>
        <taxon>Crustacea</taxon>
        <taxon>Oligostraca</taxon>
        <taxon>Ostracoda</taxon>
        <taxon>Podocopa</taxon>
        <taxon>Podocopida</taxon>
        <taxon>Cytherocopina</taxon>
        <taxon>Cytheroidea</taxon>
        <taxon>Cytherideidae</taxon>
        <taxon>Cyprideis</taxon>
    </lineage>
</organism>
<sequence>FVFSGFRCYRMQKRYREQLTQCRLLAENLLTDTNATSFSSVSGAVVSIESAVLVEKPELFFRGSEVISRRWVSKGDSSSSSEAEEEDVNLKECQQKLARYVACNMQRKHINRSEIRQLFPSKLTPNEWTAVLQGANDLLKDVFGLKLVPSESGKQGAMILISLLRPIPSQHCVLDGSYTSGEAAALSMILLHLFLSRKNETTPGCQY</sequence>
<proteinExistence type="predicted"/>
<dbReference type="OrthoDB" id="205198at2759"/>
<dbReference type="AlphaFoldDB" id="A0A7R8WLA5"/>
<protein>
    <recommendedName>
        <fullName evidence="1">MAGE domain-containing protein</fullName>
    </recommendedName>
</protein>
<evidence type="ECO:0000313" key="2">
    <source>
        <dbReference type="EMBL" id="CAD7231072.1"/>
    </source>
</evidence>
<feature type="non-terminal residue" evidence="2">
    <location>
        <position position="1"/>
    </location>
</feature>
<dbReference type="EMBL" id="OB663167">
    <property type="protein sequence ID" value="CAD7231072.1"/>
    <property type="molecule type" value="Genomic_DNA"/>
</dbReference>
<accession>A0A7R8WLA5</accession>
<feature type="domain" description="MAGE" evidence="1">
    <location>
        <begin position="101"/>
        <end position="151"/>
    </location>
</feature>
<reference evidence="2" key="1">
    <citation type="submission" date="2020-11" db="EMBL/GenBank/DDBJ databases">
        <authorList>
            <person name="Tran Van P."/>
        </authorList>
    </citation>
    <scope>NUCLEOTIDE SEQUENCE</scope>
</reference>
<gene>
    <name evidence="2" type="ORF">CTOB1V02_LOCUS8926</name>
</gene>
<dbReference type="Pfam" id="PF01454">
    <property type="entry name" value="MAGE"/>
    <property type="match status" value="1"/>
</dbReference>